<sequence>MRQQTEGRPNVGRRIVLWLSGLVIVLALLAGALLDLWLVRHETFDLQTQPESVKYEDEAVHYAGIVRTRSRLLGRHHEYLLYAGRDAGMSYGHYVTVGFTGSGRPILTVVRWEPGGVRARFASGHEIFVPARYFTHGR</sequence>
<evidence type="ECO:0000256" key="1">
    <source>
        <dbReference type="SAM" id="Phobius"/>
    </source>
</evidence>
<comment type="caution">
    <text evidence="2">The sequence shown here is derived from an EMBL/GenBank/DDBJ whole genome shotgun (WGS) entry which is preliminary data.</text>
</comment>
<name>A0A931GJX4_9ACTN</name>
<feature type="transmembrane region" description="Helical" evidence="1">
    <location>
        <begin position="15"/>
        <end position="39"/>
    </location>
</feature>
<dbReference type="RefSeq" id="WP_197012705.1">
    <property type="nucleotide sequence ID" value="NZ_BAABES010000032.1"/>
</dbReference>
<protein>
    <submittedName>
        <fullName evidence="2">Uncharacterized protein</fullName>
    </submittedName>
</protein>
<keyword evidence="1" id="KW-1133">Transmembrane helix</keyword>
<accession>A0A931GJX4</accession>
<evidence type="ECO:0000313" key="2">
    <source>
        <dbReference type="EMBL" id="MBG6090213.1"/>
    </source>
</evidence>
<evidence type="ECO:0000313" key="3">
    <source>
        <dbReference type="Proteomes" id="UP000614047"/>
    </source>
</evidence>
<dbReference type="EMBL" id="JADOUA010000001">
    <property type="protein sequence ID" value="MBG6090213.1"/>
    <property type="molecule type" value="Genomic_DNA"/>
</dbReference>
<dbReference type="AlphaFoldDB" id="A0A931GJX4"/>
<keyword evidence="3" id="KW-1185">Reference proteome</keyword>
<organism evidence="2 3">
    <name type="scientific">Actinomadura viridis</name>
    <dbReference type="NCBI Taxonomy" id="58110"/>
    <lineage>
        <taxon>Bacteria</taxon>
        <taxon>Bacillati</taxon>
        <taxon>Actinomycetota</taxon>
        <taxon>Actinomycetes</taxon>
        <taxon>Streptosporangiales</taxon>
        <taxon>Thermomonosporaceae</taxon>
        <taxon>Actinomadura</taxon>
    </lineage>
</organism>
<reference evidence="2" key="1">
    <citation type="submission" date="2020-11" db="EMBL/GenBank/DDBJ databases">
        <title>Sequencing the genomes of 1000 actinobacteria strains.</title>
        <authorList>
            <person name="Klenk H.-P."/>
        </authorList>
    </citation>
    <scope>NUCLEOTIDE SEQUENCE</scope>
    <source>
        <strain evidence="2">DSM 43175</strain>
    </source>
</reference>
<proteinExistence type="predicted"/>
<gene>
    <name evidence="2" type="ORF">IW256_004326</name>
</gene>
<dbReference type="Proteomes" id="UP000614047">
    <property type="component" value="Unassembled WGS sequence"/>
</dbReference>
<keyword evidence="1" id="KW-0812">Transmembrane</keyword>
<keyword evidence="1" id="KW-0472">Membrane</keyword>